<evidence type="ECO:0000313" key="10">
    <source>
        <dbReference type="EMBL" id="NUN87181.1"/>
    </source>
</evidence>
<dbReference type="EMBL" id="JABWDC010000046">
    <property type="protein sequence ID" value="NUN87181.1"/>
    <property type="molecule type" value="Genomic_DNA"/>
</dbReference>
<protein>
    <submittedName>
        <fullName evidence="10">FtsX-like permease family protein</fullName>
    </submittedName>
    <submittedName>
        <fullName evidence="9">Outer membrane-specific lipoprotein transporter subunit LolE</fullName>
    </submittedName>
</protein>
<feature type="domain" description="ABC3 transporter permease C-terminal" evidence="8">
    <location>
        <begin position="263"/>
        <end position="389"/>
    </location>
</feature>
<feature type="transmembrane region" description="Helical" evidence="7">
    <location>
        <begin position="363"/>
        <end position="383"/>
    </location>
</feature>
<dbReference type="PANTHER" id="PTHR30572:SF4">
    <property type="entry name" value="ABC TRANSPORTER PERMEASE YTRF"/>
    <property type="match status" value="1"/>
</dbReference>
<evidence type="ECO:0000313" key="9">
    <source>
        <dbReference type="EMBL" id="CUM72112.1"/>
    </source>
</evidence>
<evidence type="ECO:0000256" key="2">
    <source>
        <dbReference type="ARBA" id="ARBA00022475"/>
    </source>
</evidence>
<name>A0A173R2R8_9FIRM</name>
<dbReference type="GO" id="GO:0022857">
    <property type="term" value="F:transmembrane transporter activity"/>
    <property type="evidence" value="ECO:0007669"/>
    <property type="project" value="TreeGrafter"/>
</dbReference>
<evidence type="ECO:0000313" key="11">
    <source>
        <dbReference type="Proteomes" id="UP000095727"/>
    </source>
</evidence>
<keyword evidence="2" id="KW-1003">Cell membrane</keyword>
<evidence type="ECO:0000256" key="7">
    <source>
        <dbReference type="SAM" id="Phobius"/>
    </source>
</evidence>
<feature type="transmembrane region" description="Helical" evidence="7">
    <location>
        <begin position="314"/>
        <end position="338"/>
    </location>
</feature>
<evidence type="ECO:0000256" key="5">
    <source>
        <dbReference type="ARBA" id="ARBA00023136"/>
    </source>
</evidence>
<feature type="transmembrane region" description="Helical" evidence="7">
    <location>
        <begin position="784"/>
        <end position="804"/>
    </location>
</feature>
<dbReference type="EMBL" id="CYXR01000002">
    <property type="protein sequence ID" value="CUM72112.1"/>
    <property type="molecule type" value="Genomic_DNA"/>
</dbReference>
<gene>
    <name evidence="9" type="ORF">ERS852574_00239</name>
    <name evidence="10" type="ORF">HUU93_11365</name>
</gene>
<keyword evidence="3 7" id="KW-0812">Transmembrane</keyword>
<evidence type="ECO:0000256" key="1">
    <source>
        <dbReference type="ARBA" id="ARBA00004651"/>
    </source>
</evidence>
<evidence type="ECO:0000256" key="6">
    <source>
        <dbReference type="ARBA" id="ARBA00038076"/>
    </source>
</evidence>
<accession>A0A173R2R8</accession>
<feature type="transmembrane region" description="Helical" evidence="7">
    <location>
        <begin position="435"/>
        <end position="456"/>
    </location>
</feature>
<evidence type="ECO:0000256" key="3">
    <source>
        <dbReference type="ARBA" id="ARBA00022692"/>
    </source>
</evidence>
<dbReference type="InterPro" id="IPR003838">
    <property type="entry name" value="ABC3_permease_C"/>
</dbReference>
<comment type="subcellular location">
    <subcellularLocation>
        <location evidence="1">Cell membrane</location>
        <topology evidence="1">Multi-pass membrane protein</topology>
    </subcellularLocation>
</comment>
<feature type="transmembrane region" description="Helical" evidence="7">
    <location>
        <begin position="20"/>
        <end position="40"/>
    </location>
</feature>
<feature type="transmembrane region" description="Helical" evidence="7">
    <location>
        <begin position="691"/>
        <end position="713"/>
    </location>
</feature>
<dbReference type="Pfam" id="PF02687">
    <property type="entry name" value="FtsX"/>
    <property type="match status" value="2"/>
</dbReference>
<dbReference type="AlphaFoldDB" id="A0A173R2R8"/>
<dbReference type="InterPro" id="IPR050250">
    <property type="entry name" value="Macrolide_Exporter_MacB"/>
</dbReference>
<reference evidence="10 12" key="2">
    <citation type="submission" date="2020-04" db="EMBL/GenBank/DDBJ databases">
        <authorList>
            <person name="Pieper L."/>
        </authorList>
    </citation>
    <scope>NUCLEOTIDE SEQUENCE [LARGE SCALE GENOMIC DNA]</scope>
    <source>
        <strain evidence="10 12">F22</strain>
    </source>
</reference>
<organism evidence="9 11">
    <name type="scientific">Coprococcus comes</name>
    <dbReference type="NCBI Taxonomy" id="410072"/>
    <lineage>
        <taxon>Bacteria</taxon>
        <taxon>Bacillati</taxon>
        <taxon>Bacillota</taxon>
        <taxon>Clostridia</taxon>
        <taxon>Lachnospirales</taxon>
        <taxon>Lachnospiraceae</taxon>
        <taxon>Coprococcus</taxon>
    </lineage>
</organism>
<sequence>MKMTTRVAYCNMRHYKSKNILIGIAIILTTLLLFVIPSIGKDMVEVNFAVINKIYPTWHALYRNVDESTVMKLAAHHDVKTYGLRSDAGYMNLEDATVSMMYMDRTGMELYKVKLKEGQLPQKENDIVVSKGILEALGQNGKIGDTITVPYQILKDDGLDYTKEKDFRICGFLADNESSKEQKQYTSLVSEAFLKAEIPVEQVKYRFLLQVNGQKGNTTADYTETIQNIARQFGISEDDMNINKEYLAANYVDPATIPVIVGIMLIVVLAGIITIYSVYYVSMNQRVREFGKLKAIGATKRQLRQIVLREGMGVALFAIPIGLLIGTVAVKVVLLQFVEHAKDSNVLITEAYKVVAKGEVQLYYWWIYLLAIAVTLCTVYLSLMKPMRMAAKVSEIEAMRYQGGSKRQKSSRKGYQFLNIGRLTKRNLAENKKKSTITIVSMAVTGIFVMMVATVLSCANPMESAKSSIVGQYEISPIVESGNKEHPEYEWAEVQKNNPLNEGLKQQIEELDGVERVDVFTALKVSGGPFEEKIGTEFINGVPEEYAEELKKGITEGNVTYEELKSGDKVILDRALLHWYPDIKVGDKLKLNIHDGDNTFQKEIEVAAIGEYGTGLTNYNCLIMAKEGAEKLTINNSSSYFQVIADKDYDEALEASLQAIVDGSGRLQMRTWKNEYDTWENAIQMTRGACYAFIIILAAISIMNLINTMINSVHVRKKELGMMQAIGMSDRQLMKMLQLEGIFYTVGTLIISIGVGSLAGYPLFLYAKRTGMFDISTYHYPVTAAIIIILTLFVIQMLLAIFIAKSVRKDSLIERIRFSE</sequence>
<feature type="transmembrane region" description="Helical" evidence="7">
    <location>
        <begin position="741"/>
        <end position="764"/>
    </location>
</feature>
<comment type="similarity">
    <text evidence="6">Belongs to the ABC-4 integral membrane protein family.</text>
</comment>
<dbReference type="Proteomes" id="UP000095727">
    <property type="component" value="Unassembled WGS sequence"/>
</dbReference>
<evidence type="ECO:0000313" key="12">
    <source>
        <dbReference type="Proteomes" id="UP000554488"/>
    </source>
</evidence>
<reference evidence="9 11" key="1">
    <citation type="submission" date="2015-09" db="EMBL/GenBank/DDBJ databases">
        <authorList>
            <consortium name="Pathogen Informatics"/>
        </authorList>
    </citation>
    <scope>NUCLEOTIDE SEQUENCE [LARGE SCALE GENOMIC DNA]</scope>
    <source>
        <strain evidence="9 11">2789STDY5834962</strain>
    </source>
</reference>
<dbReference type="PANTHER" id="PTHR30572">
    <property type="entry name" value="MEMBRANE COMPONENT OF TRANSPORTER-RELATED"/>
    <property type="match status" value="1"/>
</dbReference>
<proteinExistence type="inferred from homology"/>
<keyword evidence="5 7" id="KW-0472">Membrane</keyword>
<evidence type="ECO:0000259" key="8">
    <source>
        <dbReference type="Pfam" id="PF02687"/>
    </source>
</evidence>
<keyword evidence="4 7" id="KW-1133">Transmembrane helix</keyword>
<dbReference type="GO" id="GO:0005886">
    <property type="term" value="C:plasma membrane"/>
    <property type="evidence" value="ECO:0007669"/>
    <property type="project" value="UniProtKB-SubCell"/>
</dbReference>
<keyword evidence="9" id="KW-0449">Lipoprotein</keyword>
<evidence type="ECO:0000256" key="4">
    <source>
        <dbReference type="ARBA" id="ARBA00022989"/>
    </source>
</evidence>
<feature type="transmembrane region" description="Helical" evidence="7">
    <location>
        <begin position="259"/>
        <end position="282"/>
    </location>
</feature>
<reference evidence="10 12" key="3">
    <citation type="submission" date="2020-07" db="EMBL/GenBank/DDBJ databases">
        <title>Bacterial metabolism rescues the inhibition of intestinal drug absorption by food and drug additives.</title>
        <authorList>
            <person name="Zou L."/>
            <person name="Spanogiannopoulos P."/>
            <person name="Chien H.-C."/>
            <person name="Pieper L.M."/>
            <person name="Cai W."/>
            <person name="Khuri N."/>
            <person name="Pottel J."/>
            <person name="Vora B."/>
            <person name="Ni Z."/>
            <person name="Tsakalozou E."/>
            <person name="Zhang W."/>
            <person name="Shoichet B.K."/>
            <person name="Giacomini K.M."/>
            <person name="Turnbaugh P.J."/>
        </authorList>
    </citation>
    <scope>NUCLEOTIDE SEQUENCE [LARGE SCALE GENOMIC DNA]</scope>
    <source>
        <strain evidence="10 12">F22</strain>
    </source>
</reference>
<dbReference type="Proteomes" id="UP000554488">
    <property type="component" value="Unassembled WGS sequence"/>
</dbReference>
<feature type="domain" description="ABC3 transporter permease C-terminal" evidence="8">
    <location>
        <begin position="692"/>
        <end position="809"/>
    </location>
</feature>